<dbReference type="EMBL" id="ASHM01017108">
    <property type="protein sequence ID" value="PNX98839.1"/>
    <property type="molecule type" value="Genomic_DNA"/>
</dbReference>
<evidence type="ECO:0000313" key="3">
    <source>
        <dbReference type="Proteomes" id="UP000236291"/>
    </source>
</evidence>
<dbReference type="OrthoDB" id="1744066at2759"/>
<sequence>MHDEVNQLLEVICELKLQQYKHERECNKNVGQTCSLAEESFKIKLEQERNQWTEAESRWISLSEKLRAEVEANSCELDAERNCSKELKDALQIAIKDRARILEQYADLEEKHVKLLERHRTIHDGIDDKNATSEAGDQFQIKTRQPIKLSSSLTKLTNLELTEEKKMLMNTSNFYKLCQVENSKESSSTLSTTDLWAVYFWMGGSENFTGGRIDGILSYMSA</sequence>
<evidence type="ECO:0000313" key="2">
    <source>
        <dbReference type="EMBL" id="PNX98839.1"/>
    </source>
</evidence>
<feature type="coiled-coil region" evidence="1">
    <location>
        <begin position="91"/>
        <end position="118"/>
    </location>
</feature>
<evidence type="ECO:0000256" key="1">
    <source>
        <dbReference type="SAM" id="Coils"/>
    </source>
</evidence>
<proteinExistence type="predicted"/>
<name>A0A2K3N774_TRIPR</name>
<dbReference type="AlphaFoldDB" id="A0A2K3N774"/>
<dbReference type="STRING" id="57577.A0A2K3N774"/>
<keyword evidence="1" id="KW-0175">Coiled coil</keyword>
<accession>A0A2K3N774</accession>
<reference evidence="2 3" key="2">
    <citation type="journal article" date="2017" name="Front. Plant Sci.">
        <title>Gene Classification and Mining of Molecular Markers Useful in Red Clover (Trifolium pratense) Breeding.</title>
        <authorList>
            <person name="Istvanek J."/>
            <person name="Dluhosova J."/>
            <person name="Dluhos P."/>
            <person name="Patkova L."/>
            <person name="Nedelnik J."/>
            <person name="Repkova J."/>
        </authorList>
    </citation>
    <scope>NUCLEOTIDE SEQUENCE [LARGE SCALE GENOMIC DNA]</scope>
    <source>
        <strain evidence="3">cv. Tatra</strain>
        <tissue evidence="2">Young leaves</tissue>
    </source>
</reference>
<dbReference type="Proteomes" id="UP000236291">
    <property type="component" value="Unassembled WGS sequence"/>
</dbReference>
<dbReference type="ExpressionAtlas" id="A0A2K3N774">
    <property type="expression patterns" value="baseline"/>
</dbReference>
<organism evidence="2 3">
    <name type="scientific">Trifolium pratense</name>
    <name type="common">Red clover</name>
    <dbReference type="NCBI Taxonomy" id="57577"/>
    <lineage>
        <taxon>Eukaryota</taxon>
        <taxon>Viridiplantae</taxon>
        <taxon>Streptophyta</taxon>
        <taxon>Embryophyta</taxon>
        <taxon>Tracheophyta</taxon>
        <taxon>Spermatophyta</taxon>
        <taxon>Magnoliopsida</taxon>
        <taxon>eudicotyledons</taxon>
        <taxon>Gunneridae</taxon>
        <taxon>Pentapetalae</taxon>
        <taxon>rosids</taxon>
        <taxon>fabids</taxon>
        <taxon>Fabales</taxon>
        <taxon>Fabaceae</taxon>
        <taxon>Papilionoideae</taxon>
        <taxon>50 kb inversion clade</taxon>
        <taxon>NPAAA clade</taxon>
        <taxon>Hologalegina</taxon>
        <taxon>IRL clade</taxon>
        <taxon>Trifolieae</taxon>
        <taxon>Trifolium</taxon>
    </lineage>
</organism>
<comment type="caution">
    <text evidence="2">The sequence shown here is derived from an EMBL/GenBank/DDBJ whole genome shotgun (WGS) entry which is preliminary data.</text>
</comment>
<gene>
    <name evidence="2" type="ORF">L195_g022097</name>
</gene>
<protein>
    <submittedName>
        <fullName evidence="2">Kinesin-like protein KIN12B-like</fullName>
    </submittedName>
</protein>
<reference evidence="2 3" key="1">
    <citation type="journal article" date="2014" name="Am. J. Bot.">
        <title>Genome assembly and annotation for red clover (Trifolium pratense; Fabaceae).</title>
        <authorList>
            <person name="Istvanek J."/>
            <person name="Jaros M."/>
            <person name="Krenek A."/>
            <person name="Repkova J."/>
        </authorList>
    </citation>
    <scope>NUCLEOTIDE SEQUENCE [LARGE SCALE GENOMIC DNA]</scope>
    <source>
        <strain evidence="3">cv. Tatra</strain>
        <tissue evidence="2">Young leaves</tissue>
    </source>
</reference>